<feature type="region of interest" description="Disordered" evidence="1">
    <location>
        <begin position="122"/>
        <end position="169"/>
    </location>
</feature>
<keyword evidence="3" id="KW-1185">Reference proteome</keyword>
<protein>
    <submittedName>
        <fullName evidence="2">Uncharacterized protein</fullName>
    </submittedName>
</protein>
<dbReference type="EMBL" id="JAEHOD010000109">
    <property type="protein sequence ID" value="KAG2426116.1"/>
    <property type="molecule type" value="Genomic_DNA"/>
</dbReference>
<reference evidence="2" key="1">
    <citation type="journal article" date="2020" name="bioRxiv">
        <title>Comparative genomics of Chlamydomonas.</title>
        <authorList>
            <person name="Craig R.J."/>
            <person name="Hasan A.R."/>
            <person name="Ness R.W."/>
            <person name="Keightley P.D."/>
        </authorList>
    </citation>
    <scope>NUCLEOTIDE SEQUENCE</scope>
    <source>
        <strain evidence="2">CCAP 11/173</strain>
    </source>
</reference>
<dbReference type="AlphaFoldDB" id="A0A835VUZ5"/>
<evidence type="ECO:0000256" key="1">
    <source>
        <dbReference type="SAM" id="MobiDB-lite"/>
    </source>
</evidence>
<sequence>MSAVVSSAQAGLDPAADGFAVLYRVLWMLGVATTTPASEKGHPYSMFGRGLHGHRAFHSPADLPTLAESVANGSCRSALCLSALRRTVTSPWPSRVKVSGTEGYKTLKAAWAIANDPAAVSASTAPVSGHGTGGGGGRGDAGRLGSSGSGACWAGTDDGQPWHAEPPITSAPPLAVAKGWEDGTLLVHVDTRPFEKMHWDLFTLEDFPWPAYPPWNDSHAGRAFLTVFDNTNYSLGFNPEGGRFVYTRDPNATFGKHYLEIGAATINRMVADGLGITYRRIKWWPPAERWHTWTKTDFFIQMMTYVVEERCGASSTRSPLLTDEQRAVLRTLIPPGGLKQLIVLDGDAYIRDPVRLRQSLAAFASNSSAFMAFGEEPNTRGAYWLDGAPQYYNTGWQVVKPCPKVLEFYRAVWDCPYNIGAWWKGDMLMKWPHEQGCHNYISFQEGGMLTTQTQVWPMRDYNTPAGRVVRHAWGSCKEKWWRIIAEDMVGIAIWHYYHMIATSHIHLNVNTTNLH</sequence>
<name>A0A835VUZ5_9CHLO</name>
<evidence type="ECO:0000313" key="3">
    <source>
        <dbReference type="Proteomes" id="UP000613740"/>
    </source>
</evidence>
<gene>
    <name evidence="2" type="ORF">HYH02_014871</name>
</gene>
<comment type="caution">
    <text evidence="2">The sequence shown here is derived from an EMBL/GenBank/DDBJ whole genome shotgun (WGS) entry which is preliminary data.</text>
</comment>
<feature type="compositionally biased region" description="Gly residues" evidence="1">
    <location>
        <begin position="130"/>
        <end position="139"/>
    </location>
</feature>
<organism evidence="2 3">
    <name type="scientific">Chlamydomonas schloesseri</name>
    <dbReference type="NCBI Taxonomy" id="2026947"/>
    <lineage>
        <taxon>Eukaryota</taxon>
        <taxon>Viridiplantae</taxon>
        <taxon>Chlorophyta</taxon>
        <taxon>core chlorophytes</taxon>
        <taxon>Chlorophyceae</taxon>
        <taxon>CS clade</taxon>
        <taxon>Chlamydomonadales</taxon>
        <taxon>Chlamydomonadaceae</taxon>
        <taxon>Chlamydomonas</taxon>
    </lineage>
</organism>
<proteinExistence type="predicted"/>
<evidence type="ECO:0000313" key="2">
    <source>
        <dbReference type="EMBL" id="KAG2426116.1"/>
    </source>
</evidence>
<accession>A0A835VUZ5</accession>
<dbReference type="Proteomes" id="UP000613740">
    <property type="component" value="Unassembled WGS sequence"/>
</dbReference>